<dbReference type="EMBL" id="CACRTC010000038">
    <property type="protein sequence ID" value="VYT37700.1"/>
    <property type="molecule type" value="Genomic_DNA"/>
</dbReference>
<protein>
    <recommendedName>
        <fullName evidence="2">TonB-dependent receptor</fullName>
    </recommendedName>
</protein>
<evidence type="ECO:0000313" key="1">
    <source>
        <dbReference type="EMBL" id="VYT37700.1"/>
    </source>
</evidence>
<organism evidence="1">
    <name type="scientific">Bacteroides uniformis</name>
    <dbReference type="NCBI Taxonomy" id="820"/>
    <lineage>
        <taxon>Bacteria</taxon>
        <taxon>Pseudomonadati</taxon>
        <taxon>Bacteroidota</taxon>
        <taxon>Bacteroidia</taxon>
        <taxon>Bacteroidales</taxon>
        <taxon>Bacteroidaceae</taxon>
        <taxon>Bacteroides</taxon>
    </lineage>
</organism>
<dbReference type="AlphaFoldDB" id="A0A6N2W634"/>
<gene>
    <name evidence="1" type="ORF">BULFYP32_03315</name>
</gene>
<accession>A0A6N2W634</accession>
<sequence>MRIYANIQNLLTITGYDGYDPEIGASTSSVNVYGLDNGRYPSPTVYSFGLNVSF</sequence>
<evidence type="ECO:0008006" key="2">
    <source>
        <dbReference type="Google" id="ProtNLM"/>
    </source>
</evidence>
<name>A0A6N2W634_BACUN</name>
<reference evidence="1" key="1">
    <citation type="submission" date="2019-11" db="EMBL/GenBank/DDBJ databases">
        <authorList>
            <person name="Feng L."/>
        </authorList>
    </citation>
    <scope>NUCLEOTIDE SEQUENCE</scope>
    <source>
        <strain evidence="1">BuniformisLFYP32</strain>
    </source>
</reference>
<proteinExistence type="predicted"/>